<evidence type="ECO:0000313" key="1">
    <source>
        <dbReference type="EMBL" id="CRK91012.1"/>
    </source>
</evidence>
<sequence>MLFGFKYIFPTFCYVSRKFQVADLRDLPANSCGASHYRKWGGFWLCEFEKTLSMLFEMSETNKEQNIVKEVKAKWKITI</sequence>
<dbReference type="EMBL" id="CVRI01000020">
    <property type="protein sequence ID" value="CRK91012.1"/>
    <property type="molecule type" value="Genomic_DNA"/>
</dbReference>
<evidence type="ECO:0000313" key="2">
    <source>
        <dbReference type="Proteomes" id="UP000183832"/>
    </source>
</evidence>
<organism evidence="1 2">
    <name type="scientific">Clunio marinus</name>
    <dbReference type="NCBI Taxonomy" id="568069"/>
    <lineage>
        <taxon>Eukaryota</taxon>
        <taxon>Metazoa</taxon>
        <taxon>Ecdysozoa</taxon>
        <taxon>Arthropoda</taxon>
        <taxon>Hexapoda</taxon>
        <taxon>Insecta</taxon>
        <taxon>Pterygota</taxon>
        <taxon>Neoptera</taxon>
        <taxon>Endopterygota</taxon>
        <taxon>Diptera</taxon>
        <taxon>Nematocera</taxon>
        <taxon>Chironomoidea</taxon>
        <taxon>Chironomidae</taxon>
        <taxon>Clunio</taxon>
    </lineage>
</organism>
<name>A0A1J1HUG7_9DIPT</name>
<dbReference type="Proteomes" id="UP000183832">
    <property type="component" value="Unassembled WGS sequence"/>
</dbReference>
<reference evidence="1 2" key="1">
    <citation type="submission" date="2015-04" db="EMBL/GenBank/DDBJ databases">
        <authorList>
            <person name="Syromyatnikov M.Y."/>
            <person name="Popov V.N."/>
        </authorList>
    </citation>
    <scope>NUCLEOTIDE SEQUENCE [LARGE SCALE GENOMIC DNA]</scope>
</reference>
<gene>
    <name evidence="1" type="ORF">CLUMA_CG004700</name>
</gene>
<dbReference type="AlphaFoldDB" id="A0A1J1HUG7"/>
<keyword evidence="2" id="KW-1185">Reference proteome</keyword>
<proteinExistence type="predicted"/>
<protein>
    <submittedName>
        <fullName evidence="1">CLUMA_CG004700, isoform A</fullName>
    </submittedName>
</protein>
<accession>A0A1J1HUG7</accession>